<dbReference type="InterPro" id="IPR043519">
    <property type="entry name" value="NT_sf"/>
</dbReference>
<evidence type="ECO:0000259" key="2">
    <source>
        <dbReference type="SMART" id="SM00954"/>
    </source>
</evidence>
<dbReference type="PANTHER" id="PTHR47837:SF2">
    <property type="entry name" value="GTP PYROPHOSPHOKINASE YWAC"/>
    <property type="match status" value="1"/>
</dbReference>
<evidence type="ECO:0000313" key="4">
    <source>
        <dbReference type="Proteomes" id="UP001595916"/>
    </source>
</evidence>
<comment type="pathway">
    <text evidence="1">Purine metabolism; ppGpp biosynthesis; ppGpp from GTP: step 1/2.</text>
</comment>
<keyword evidence="4" id="KW-1185">Reference proteome</keyword>
<dbReference type="PANTHER" id="PTHR47837">
    <property type="entry name" value="GTP PYROPHOSPHOKINASE YJBM"/>
    <property type="match status" value="1"/>
</dbReference>
<dbReference type="Gene3D" id="3.30.460.10">
    <property type="entry name" value="Beta Polymerase, domain 2"/>
    <property type="match status" value="1"/>
</dbReference>
<comment type="caution">
    <text evidence="3">The sequence shown here is derived from an EMBL/GenBank/DDBJ whole genome shotgun (WGS) entry which is preliminary data.</text>
</comment>
<dbReference type="EMBL" id="JBHSHL010000020">
    <property type="protein sequence ID" value="MFC4804580.1"/>
    <property type="molecule type" value="Genomic_DNA"/>
</dbReference>
<reference evidence="4" key="1">
    <citation type="journal article" date="2019" name="Int. J. Syst. Evol. Microbiol.">
        <title>The Global Catalogue of Microorganisms (GCM) 10K type strain sequencing project: providing services to taxonomists for standard genome sequencing and annotation.</title>
        <authorList>
            <consortium name="The Broad Institute Genomics Platform"/>
            <consortium name="The Broad Institute Genome Sequencing Center for Infectious Disease"/>
            <person name="Wu L."/>
            <person name="Ma J."/>
        </authorList>
    </citation>
    <scope>NUCLEOTIDE SEQUENCE [LARGE SCALE GENOMIC DNA]</scope>
    <source>
        <strain evidence="4">CCUG 46385</strain>
    </source>
</reference>
<dbReference type="InterPro" id="IPR052366">
    <property type="entry name" value="GTP_Pyrophosphokinase"/>
</dbReference>
<proteinExistence type="predicted"/>
<dbReference type="Proteomes" id="UP001595916">
    <property type="component" value="Unassembled WGS sequence"/>
</dbReference>
<dbReference type="Pfam" id="PF04607">
    <property type="entry name" value="RelA_SpoT"/>
    <property type="match status" value="1"/>
</dbReference>
<dbReference type="SMART" id="SM00954">
    <property type="entry name" value="RelA_SpoT"/>
    <property type="match status" value="1"/>
</dbReference>
<gene>
    <name evidence="3" type="ORF">ACFO4R_05735</name>
</gene>
<sequence length="265" mass="31447">MELRDWKKTLLPYECAVEELKVKFKNVRKELRSNGEYSPIEFVTGRVKRVTSILEKVKRLDIDIGQLEEEMEDIAGIRIMCQLVDDIYIIARHIQEREDMEVVYVKDYIENHKESGYRSYHIIIRYPIQTIYGHKKILAEIQIRTLAMNFWATIEHSLNYKYDKYVPQEIQDRLSRAADAAALLDKEMSVIREEIVSAQVAFEYKSIVVKEIAFYIKKIEELGYKKEAVFFQNLLDENNEERETDELLNLRRDVATFYDSTKKPT</sequence>
<evidence type="ECO:0000313" key="3">
    <source>
        <dbReference type="EMBL" id="MFC4804580.1"/>
    </source>
</evidence>
<evidence type="ECO:0000256" key="1">
    <source>
        <dbReference type="ARBA" id="ARBA00004976"/>
    </source>
</evidence>
<dbReference type="InterPro" id="IPR007685">
    <property type="entry name" value="RelA_SpoT"/>
</dbReference>
<accession>A0ABV9QJ14</accession>
<feature type="domain" description="RelA/SpoT" evidence="2">
    <location>
        <begin position="45"/>
        <end position="166"/>
    </location>
</feature>
<dbReference type="SUPFAM" id="SSF81301">
    <property type="entry name" value="Nucleotidyltransferase"/>
    <property type="match status" value="1"/>
</dbReference>
<protein>
    <submittedName>
        <fullName evidence="3">GTP pyrophosphokinase family protein</fullName>
    </submittedName>
</protein>
<dbReference type="CDD" id="cd05399">
    <property type="entry name" value="NT_Rel-Spo_like"/>
    <property type="match status" value="1"/>
</dbReference>
<organism evidence="3 4">
    <name type="scientific">Filifactor villosus</name>
    <dbReference type="NCBI Taxonomy" id="29374"/>
    <lineage>
        <taxon>Bacteria</taxon>
        <taxon>Bacillati</taxon>
        <taxon>Bacillota</taxon>
        <taxon>Clostridia</taxon>
        <taxon>Peptostreptococcales</taxon>
        <taxon>Filifactoraceae</taxon>
        <taxon>Filifactor</taxon>
    </lineage>
</organism>
<dbReference type="Gene3D" id="1.10.287.860">
    <property type="entry name" value="Nucleotidyltransferase"/>
    <property type="match status" value="1"/>
</dbReference>
<dbReference type="RefSeq" id="WP_379788126.1">
    <property type="nucleotide sequence ID" value="NZ_JBHSHL010000020.1"/>
</dbReference>
<name>A0ABV9QJ14_9FIRM</name>